<evidence type="ECO:0000259" key="8">
    <source>
        <dbReference type="Pfam" id="PF12704"/>
    </source>
</evidence>
<feature type="domain" description="MacB-like periplasmic core" evidence="8">
    <location>
        <begin position="506"/>
        <end position="617"/>
    </location>
</feature>
<dbReference type="EMBL" id="CP056775">
    <property type="protein sequence ID" value="QRR04003.1"/>
    <property type="molecule type" value="Genomic_DNA"/>
</dbReference>
<keyword evidence="4 6" id="KW-1133">Transmembrane helix</keyword>
<dbReference type="InterPro" id="IPR050250">
    <property type="entry name" value="Macrolide_Exporter_MacB"/>
</dbReference>
<evidence type="ECO:0000256" key="1">
    <source>
        <dbReference type="ARBA" id="ARBA00004651"/>
    </source>
</evidence>
<evidence type="ECO:0000256" key="6">
    <source>
        <dbReference type="SAM" id="Phobius"/>
    </source>
</evidence>
<keyword evidence="3 6" id="KW-0812">Transmembrane</keyword>
<dbReference type="PANTHER" id="PTHR30572">
    <property type="entry name" value="MEMBRANE COMPONENT OF TRANSPORTER-RELATED"/>
    <property type="match status" value="1"/>
</dbReference>
<evidence type="ECO:0000256" key="5">
    <source>
        <dbReference type="ARBA" id="ARBA00023136"/>
    </source>
</evidence>
<sequence>MLQNYFKTAWRNLLRKKLYSILTILGLAIGITFSYLVASFIYQELQVNKLLHAPENQYIIRSEWKNPDLGTDLTTLAPLGEKLRADYPNLVAGFYRYDAITVAVSQGDKHFREDVQTGDSTLLSMYRFPLLHGDANTAMSAPNAVMMTENKALKYFGSTNVVGRTLTLHNFNGGKQAYMVSAVLKNIPVNSVTYLFDKPSEIFIPFGSLEGRADVTDNWDFQYMVSYLQLKKGVNPHDLEKPIQQLLATHASPMVVENLRIYLTPLTEYHRSANNNLIQKMISTLLAVTAFILLMAVVNFVNISIGNASSRLKEIGVRKVLGSEKRQLLFQFLAEAITLAGIACILSVGLYVVSAGAFGEIVGKELPRPGTLLPYALLVPLLFAIVTGLLAGIYPALVLSNIPSVQSMKGLLRSVGEHKAMRRVLLGTQFSIALFVFASAATISQQVHYFLGKNPGFNKEALVSVAVPRDWTPAGVAKSESVRNEFARLNAVNAVSLSYEIPNGNVGRQTGIYNAGRDSAQAVHAQILTTDEKFSETYQINMLAGRFLQNPAQDAKTAEIVINRAAMRSLGYASPAAAVGQQVRLHGFSDPLIIAGVTDNFHFESLHQAIKPLAFLHLRGVNIYRYLTFRLNGNPAGALPELEEKWHTLLPDAPFEYTFLDQTIEKMYVAEIRMQKAARLATVLAIVIVVLGISGMVSLNVARRTREVGIRKVLGASATSVSLLFLREFLIILAIGSALALPLAAFVMTNWLANFNYRIAPDWLTFTCITLGCGGVISLLVWLQTWKAATMNPVKSIKLD</sequence>
<evidence type="ECO:0000313" key="9">
    <source>
        <dbReference type="EMBL" id="QRR04003.1"/>
    </source>
</evidence>
<reference evidence="9 10" key="1">
    <citation type="submission" date="2020-06" db="EMBL/GenBank/DDBJ databases">
        <title>Dyadobacter sandarakinus sp. nov., isolated from the soil of the Arctic Yellow River Station.</title>
        <authorList>
            <person name="Zhang Y."/>
            <person name="Peng F."/>
        </authorList>
    </citation>
    <scope>NUCLEOTIDE SEQUENCE [LARGE SCALE GENOMIC DNA]</scope>
    <source>
        <strain evidence="9 10">Q3-56</strain>
    </source>
</reference>
<keyword evidence="2" id="KW-1003">Cell membrane</keyword>
<organism evidence="9 10">
    <name type="scientific">Dyadobacter sandarakinus</name>
    <dbReference type="NCBI Taxonomy" id="2747268"/>
    <lineage>
        <taxon>Bacteria</taxon>
        <taxon>Pseudomonadati</taxon>
        <taxon>Bacteroidota</taxon>
        <taxon>Cytophagia</taxon>
        <taxon>Cytophagales</taxon>
        <taxon>Spirosomataceae</taxon>
        <taxon>Dyadobacter</taxon>
    </lineage>
</organism>
<accession>A0ABX7IE61</accession>
<feature type="transmembrane region" description="Helical" evidence="6">
    <location>
        <begin position="21"/>
        <end position="42"/>
    </location>
</feature>
<feature type="transmembrane region" description="Helical" evidence="6">
    <location>
        <begin position="420"/>
        <end position="441"/>
    </location>
</feature>
<evidence type="ECO:0000313" key="10">
    <source>
        <dbReference type="Proteomes" id="UP000612680"/>
    </source>
</evidence>
<feature type="domain" description="ABC3 transporter permease C-terminal" evidence="7">
    <location>
        <begin position="288"/>
        <end position="403"/>
    </location>
</feature>
<evidence type="ECO:0000256" key="3">
    <source>
        <dbReference type="ARBA" id="ARBA00022692"/>
    </source>
</evidence>
<gene>
    <name evidence="9" type="ORF">HWI92_02090</name>
</gene>
<feature type="transmembrane region" description="Helical" evidence="6">
    <location>
        <begin position="328"/>
        <end position="352"/>
    </location>
</feature>
<feature type="domain" description="MacB-like periplasmic core" evidence="8">
    <location>
        <begin position="20"/>
        <end position="245"/>
    </location>
</feature>
<evidence type="ECO:0000259" key="7">
    <source>
        <dbReference type="Pfam" id="PF02687"/>
    </source>
</evidence>
<comment type="subcellular location">
    <subcellularLocation>
        <location evidence="1">Cell membrane</location>
        <topology evidence="1">Multi-pass membrane protein</topology>
    </subcellularLocation>
</comment>
<dbReference type="Pfam" id="PF12704">
    <property type="entry name" value="MacB_PCD"/>
    <property type="match status" value="2"/>
</dbReference>
<proteinExistence type="predicted"/>
<name>A0ABX7IE61_9BACT</name>
<feature type="transmembrane region" description="Helical" evidence="6">
    <location>
        <begin position="680"/>
        <end position="702"/>
    </location>
</feature>
<feature type="transmembrane region" description="Helical" evidence="6">
    <location>
        <begin position="729"/>
        <end position="751"/>
    </location>
</feature>
<feature type="transmembrane region" description="Helical" evidence="6">
    <location>
        <begin position="372"/>
        <end position="399"/>
    </location>
</feature>
<feature type="domain" description="ABC3 transporter permease C-terminal" evidence="7">
    <location>
        <begin position="681"/>
        <end position="793"/>
    </location>
</feature>
<feature type="transmembrane region" description="Helical" evidence="6">
    <location>
        <begin position="763"/>
        <end position="783"/>
    </location>
</feature>
<keyword evidence="5 6" id="KW-0472">Membrane</keyword>
<dbReference type="PANTHER" id="PTHR30572:SF18">
    <property type="entry name" value="ABC-TYPE MACROLIDE FAMILY EXPORT SYSTEM PERMEASE COMPONENT 2"/>
    <property type="match status" value="1"/>
</dbReference>
<keyword evidence="10" id="KW-1185">Reference proteome</keyword>
<dbReference type="InterPro" id="IPR003838">
    <property type="entry name" value="ABC3_permease_C"/>
</dbReference>
<dbReference type="InterPro" id="IPR025857">
    <property type="entry name" value="MacB_PCD"/>
</dbReference>
<evidence type="ECO:0000256" key="4">
    <source>
        <dbReference type="ARBA" id="ARBA00022989"/>
    </source>
</evidence>
<dbReference type="Proteomes" id="UP000612680">
    <property type="component" value="Chromosome"/>
</dbReference>
<feature type="transmembrane region" description="Helical" evidence="6">
    <location>
        <begin position="281"/>
        <end position="307"/>
    </location>
</feature>
<protein>
    <submittedName>
        <fullName evidence="9">ABC transporter permease</fullName>
    </submittedName>
</protein>
<evidence type="ECO:0000256" key="2">
    <source>
        <dbReference type="ARBA" id="ARBA00022475"/>
    </source>
</evidence>
<dbReference type="Pfam" id="PF02687">
    <property type="entry name" value="FtsX"/>
    <property type="match status" value="2"/>
</dbReference>